<dbReference type="RefSeq" id="WP_073287827.1">
    <property type="nucleotide sequence ID" value="NZ_FRCP01000011.1"/>
</dbReference>
<dbReference type="GO" id="GO:0032259">
    <property type="term" value="P:methylation"/>
    <property type="evidence" value="ECO:0007669"/>
    <property type="project" value="UniProtKB-KW"/>
</dbReference>
<proteinExistence type="predicted"/>
<name>A0A1M7JKM1_9FIRM</name>
<dbReference type="Pfam" id="PF13847">
    <property type="entry name" value="Methyltransf_31"/>
    <property type="match status" value="1"/>
</dbReference>
<dbReference type="CDD" id="cd02440">
    <property type="entry name" value="AdoMet_MTases"/>
    <property type="match status" value="1"/>
</dbReference>
<dbReference type="PANTHER" id="PTHR43591">
    <property type="entry name" value="METHYLTRANSFERASE"/>
    <property type="match status" value="1"/>
</dbReference>
<dbReference type="STRING" id="1120996.SAMN02746066_02339"/>
<dbReference type="Gene3D" id="3.40.50.150">
    <property type="entry name" value="Vaccinia Virus protein VP39"/>
    <property type="match status" value="1"/>
</dbReference>
<keyword evidence="2" id="KW-0489">Methyltransferase</keyword>
<dbReference type="Proteomes" id="UP000184038">
    <property type="component" value="Unassembled WGS sequence"/>
</dbReference>
<gene>
    <name evidence="2" type="ORF">SAMN02746066_02339</name>
</gene>
<accession>A0A1M7JKM1</accession>
<dbReference type="GO" id="GO:0008168">
    <property type="term" value="F:methyltransferase activity"/>
    <property type="evidence" value="ECO:0007669"/>
    <property type="project" value="UniProtKB-KW"/>
</dbReference>
<keyword evidence="2" id="KW-0808">Transferase</keyword>
<dbReference type="OrthoDB" id="9804872at2"/>
<reference evidence="2 3" key="1">
    <citation type="submission" date="2016-11" db="EMBL/GenBank/DDBJ databases">
        <authorList>
            <person name="Jaros S."/>
            <person name="Januszkiewicz K."/>
            <person name="Wedrychowicz H."/>
        </authorList>
    </citation>
    <scope>NUCLEOTIDE SEQUENCE [LARGE SCALE GENOMIC DNA]</scope>
    <source>
        <strain evidence="2 3">DSM 15930</strain>
    </source>
</reference>
<organism evidence="2 3">
    <name type="scientific">Anaerosporobacter mobilis DSM 15930</name>
    <dbReference type="NCBI Taxonomy" id="1120996"/>
    <lineage>
        <taxon>Bacteria</taxon>
        <taxon>Bacillati</taxon>
        <taxon>Bacillota</taxon>
        <taxon>Clostridia</taxon>
        <taxon>Lachnospirales</taxon>
        <taxon>Lachnospiraceae</taxon>
        <taxon>Anaerosporobacter</taxon>
    </lineage>
</organism>
<keyword evidence="3" id="KW-1185">Reference proteome</keyword>
<dbReference type="PANTHER" id="PTHR43591:SF24">
    <property type="entry name" value="2-METHOXY-6-POLYPRENYL-1,4-BENZOQUINOL METHYLASE, MITOCHONDRIAL"/>
    <property type="match status" value="1"/>
</dbReference>
<sequence length="207" mass="24284">MNNQLVYRGIAKFYDVLEHTYFRNKVRSPRTAVMKFIKDSEQTVLDICTGTGTNALEIARCREMSRVYGIDRSKNMLLMANEKRSSEKLHNVEFKEMDATNIEFKDGTFDVALLSLVLHETQTKLASKIIKEAKRVLKDNGMLIVVEWKQPKTLFQRICFLPIRLCEPKGFREFLHRDMQEYFEQYGLQVLDKVSCNYSKVLVIKKR</sequence>
<evidence type="ECO:0000259" key="1">
    <source>
        <dbReference type="Pfam" id="PF13847"/>
    </source>
</evidence>
<protein>
    <submittedName>
        <fullName evidence="2">Methyltransferase domain-containing protein</fullName>
    </submittedName>
</protein>
<dbReference type="AlphaFoldDB" id="A0A1M7JKM1"/>
<feature type="domain" description="Methyltransferase" evidence="1">
    <location>
        <begin position="39"/>
        <end position="155"/>
    </location>
</feature>
<evidence type="ECO:0000313" key="3">
    <source>
        <dbReference type="Proteomes" id="UP000184038"/>
    </source>
</evidence>
<evidence type="ECO:0000313" key="2">
    <source>
        <dbReference type="EMBL" id="SHM53451.1"/>
    </source>
</evidence>
<dbReference type="InterPro" id="IPR029063">
    <property type="entry name" value="SAM-dependent_MTases_sf"/>
</dbReference>
<dbReference type="EMBL" id="FRCP01000011">
    <property type="protein sequence ID" value="SHM53451.1"/>
    <property type="molecule type" value="Genomic_DNA"/>
</dbReference>
<dbReference type="InterPro" id="IPR025714">
    <property type="entry name" value="Methyltranfer_dom"/>
</dbReference>
<dbReference type="SUPFAM" id="SSF53335">
    <property type="entry name" value="S-adenosyl-L-methionine-dependent methyltransferases"/>
    <property type="match status" value="1"/>
</dbReference>